<protein>
    <recommendedName>
        <fullName evidence="1">DUF218 domain-containing protein</fullName>
    </recommendedName>
</protein>
<dbReference type="EMBL" id="PVBT01000005">
    <property type="protein sequence ID" value="PRD51756.1"/>
    <property type="molecule type" value="Genomic_DNA"/>
</dbReference>
<evidence type="ECO:0000313" key="3">
    <source>
        <dbReference type="Proteomes" id="UP000238563"/>
    </source>
</evidence>
<comment type="caution">
    <text evidence="2">The sequence shown here is derived from an EMBL/GenBank/DDBJ whole genome shotgun (WGS) entry which is preliminary data.</text>
</comment>
<dbReference type="GO" id="GO:0043164">
    <property type="term" value="P:Gram-negative-bacterium-type cell wall biogenesis"/>
    <property type="evidence" value="ECO:0007669"/>
    <property type="project" value="TreeGrafter"/>
</dbReference>
<accession>A0A2S9JFS7</accession>
<dbReference type="Proteomes" id="UP000238563">
    <property type="component" value="Unassembled WGS sequence"/>
</dbReference>
<dbReference type="GO" id="GO:0000270">
    <property type="term" value="P:peptidoglycan metabolic process"/>
    <property type="evidence" value="ECO:0007669"/>
    <property type="project" value="TreeGrafter"/>
</dbReference>
<dbReference type="GO" id="GO:0005886">
    <property type="term" value="C:plasma membrane"/>
    <property type="evidence" value="ECO:0007669"/>
    <property type="project" value="TreeGrafter"/>
</dbReference>
<reference evidence="2 3" key="1">
    <citation type="submission" date="2018-02" db="EMBL/GenBank/DDBJ databases">
        <title>The draft genome of Phyllobacterium myrsinacearum DSM5892.</title>
        <authorList>
            <person name="Li L."/>
            <person name="Liu L."/>
            <person name="Zhang X."/>
            <person name="Wang T."/>
        </authorList>
    </citation>
    <scope>NUCLEOTIDE SEQUENCE [LARGE SCALE GENOMIC DNA]</scope>
    <source>
        <strain evidence="2 3">DSM 5892</strain>
    </source>
</reference>
<dbReference type="Pfam" id="PF02698">
    <property type="entry name" value="DUF218"/>
    <property type="match status" value="1"/>
</dbReference>
<evidence type="ECO:0000313" key="2">
    <source>
        <dbReference type="EMBL" id="PRD51756.1"/>
    </source>
</evidence>
<gene>
    <name evidence="2" type="ORF">C5750_18110</name>
</gene>
<dbReference type="InterPro" id="IPR014729">
    <property type="entry name" value="Rossmann-like_a/b/a_fold"/>
</dbReference>
<proteinExistence type="predicted"/>
<dbReference type="InterPro" id="IPR051599">
    <property type="entry name" value="Cell_Envelope_Assoc"/>
</dbReference>
<dbReference type="CDD" id="cd06259">
    <property type="entry name" value="YdcF-like"/>
    <property type="match status" value="1"/>
</dbReference>
<dbReference type="RefSeq" id="WP_105735314.1">
    <property type="nucleotide sequence ID" value="NZ_PVBT01000005.1"/>
</dbReference>
<name>A0A2S9JFS7_9HYPH</name>
<dbReference type="PANTHER" id="PTHR30336">
    <property type="entry name" value="INNER MEMBRANE PROTEIN, PROBABLE PERMEASE"/>
    <property type="match status" value="1"/>
</dbReference>
<dbReference type="AlphaFoldDB" id="A0A2S9JFS7"/>
<dbReference type="InterPro" id="IPR003848">
    <property type="entry name" value="DUF218"/>
</dbReference>
<dbReference type="PANTHER" id="PTHR30336:SF4">
    <property type="entry name" value="ENVELOPE BIOGENESIS FACTOR ELYC"/>
    <property type="match status" value="1"/>
</dbReference>
<evidence type="ECO:0000259" key="1">
    <source>
        <dbReference type="Pfam" id="PF02698"/>
    </source>
</evidence>
<feature type="domain" description="DUF218" evidence="1">
    <location>
        <begin position="57"/>
        <end position="171"/>
    </location>
</feature>
<dbReference type="Gene3D" id="3.40.50.620">
    <property type="entry name" value="HUPs"/>
    <property type="match status" value="1"/>
</dbReference>
<keyword evidence="3" id="KW-1185">Reference proteome</keyword>
<sequence>MTPVPAPISKRKGGRPVRRWRFTAVLFLGLCALSSYPLAILFANTLLSARSPATQADIIVILGGDGPARAAQAARLWQAGMAQKILITGDGDCYWIRKSLIDFGVGAGSITVECQSRNTWENALFSSPILQRMQVRKAILVTSWFHSRRALNSFRQIAFNIQWQSVPVEPDVPIWRIAVEQDGVQIFKEYPKSLWYMLRASLWKDHGERDARTFAAGMLA</sequence>
<dbReference type="OrthoDB" id="5405780at2"/>
<organism evidence="2 3">
    <name type="scientific">Phyllobacterium myrsinacearum</name>
    <dbReference type="NCBI Taxonomy" id="28101"/>
    <lineage>
        <taxon>Bacteria</taxon>
        <taxon>Pseudomonadati</taxon>
        <taxon>Pseudomonadota</taxon>
        <taxon>Alphaproteobacteria</taxon>
        <taxon>Hyphomicrobiales</taxon>
        <taxon>Phyllobacteriaceae</taxon>
        <taxon>Phyllobacterium</taxon>
    </lineage>
</organism>